<dbReference type="RefSeq" id="WP_013334995.1">
    <property type="nucleotide sequence ID" value="NC_014534.1"/>
</dbReference>
<comment type="similarity">
    <text evidence="1">Belongs to the ParB family.</text>
</comment>
<keyword evidence="2" id="KW-0175">Coiled coil</keyword>
<dbReference type="SMART" id="SM00470">
    <property type="entry name" value="ParB"/>
    <property type="match status" value="1"/>
</dbReference>
<reference evidence="5" key="1">
    <citation type="journal article" date="2011" name="MBio">
        <title>Novel metabolic attributes of the genus Cyanothece, comprising a group of unicellular nitrogen-fixing Cyanobacteria.</title>
        <authorList>
            <person name="Bandyopadhyay A."/>
            <person name="Elvitigala T."/>
            <person name="Welsh E."/>
            <person name="Stockel J."/>
            <person name="Liberton M."/>
            <person name="Min H."/>
            <person name="Sherman L.A."/>
            <person name="Pakrasi H.B."/>
        </authorList>
    </citation>
    <scope>NUCLEOTIDE SEQUENCE [LARGE SCALE GENOMIC DNA]</scope>
    <source>
        <strain evidence="5">PCC 7822</strain>
        <plasmid evidence="5">Cy782202</plasmid>
    </source>
</reference>
<sequence>MGRRIGDNLINQQFSQVGVYQELDKANKRVEELTVEIDQLRASGNKQAEEKKVKELRSSLTEQTIIEIKIENLQPNPQQPRQTFSEENLLVLARSLEQDGQQQPILVFQIDATTFLIFDGERRYRAAQKINWQTLQGIILPLLHSTCVSNPVTFRRQAFLANYHRENLNPLDMAEMLVAEIATTEAIEPAEVPNLLNAAITRLSSESQLELLTTLVTASAQQQEKALSDLERLETIKEKEKAVLKVILSLQLNPTSVKTNIFPSLNLFDDLKIAIRQKGLGGHQARVLQQLSAKKLGKTASEALLIRQMVTQEVIEKKLSVAATRNRVTEELTQKLPLEEEKIGKTVQSAIAKIEKMKVEAMKKAELEALEAALKHKLKEIKLSLKSS</sequence>
<dbReference type="InterPro" id="IPR050336">
    <property type="entry name" value="Chromosome_partition/occlusion"/>
</dbReference>
<evidence type="ECO:0000313" key="5">
    <source>
        <dbReference type="Proteomes" id="UP000008206"/>
    </source>
</evidence>
<evidence type="ECO:0000259" key="3">
    <source>
        <dbReference type="SMART" id="SM00470"/>
    </source>
</evidence>
<protein>
    <submittedName>
        <fullName evidence="4">ParB-like partition protein</fullName>
    </submittedName>
</protein>
<dbReference type="PANTHER" id="PTHR33375:SF1">
    <property type="entry name" value="CHROMOSOME-PARTITIONING PROTEIN PARB-RELATED"/>
    <property type="match status" value="1"/>
</dbReference>
<dbReference type="AlphaFoldDB" id="E0UMR9"/>
<dbReference type="NCBIfam" id="TIGR00180">
    <property type="entry name" value="parB_part"/>
    <property type="match status" value="1"/>
</dbReference>
<accession>E0UMR9</accession>
<dbReference type="KEGG" id="cyj:Cyan7822_6470"/>
<keyword evidence="4" id="KW-0614">Plasmid</keyword>
<dbReference type="InterPro" id="IPR003115">
    <property type="entry name" value="ParB_N"/>
</dbReference>
<dbReference type="PANTHER" id="PTHR33375">
    <property type="entry name" value="CHROMOSOME-PARTITIONING PROTEIN PARB-RELATED"/>
    <property type="match status" value="1"/>
</dbReference>
<dbReference type="GO" id="GO:0007059">
    <property type="term" value="P:chromosome segregation"/>
    <property type="evidence" value="ECO:0007669"/>
    <property type="project" value="TreeGrafter"/>
</dbReference>
<dbReference type="Pfam" id="PF02195">
    <property type="entry name" value="ParB_N"/>
    <property type="match status" value="1"/>
</dbReference>
<evidence type="ECO:0000256" key="1">
    <source>
        <dbReference type="ARBA" id="ARBA00006295"/>
    </source>
</evidence>
<dbReference type="HOGENOM" id="CLU_059892_0_0_3"/>
<keyword evidence="5" id="KW-1185">Reference proteome</keyword>
<feature type="domain" description="ParB-like N-terminal" evidence="3">
    <location>
        <begin position="66"/>
        <end position="156"/>
    </location>
</feature>
<dbReference type="OrthoDB" id="525900at2"/>
<dbReference type="InterPro" id="IPR004437">
    <property type="entry name" value="ParB/RepB/Spo0J"/>
</dbReference>
<dbReference type="EMBL" id="CP002200">
    <property type="protein sequence ID" value="ADN18249.1"/>
    <property type="molecule type" value="Genomic_DNA"/>
</dbReference>
<proteinExistence type="inferred from homology"/>
<evidence type="ECO:0000256" key="2">
    <source>
        <dbReference type="SAM" id="Coils"/>
    </source>
</evidence>
<dbReference type="SUPFAM" id="SSF110849">
    <property type="entry name" value="ParB/Sulfiredoxin"/>
    <property type="match status" value="1"/>
</dbReference>
<gene>
    <name evidence="4" type="ordered locus">Cyan7822_6470</name>
</gene>
<dbReference type="InterPro" id="IPR036086">
    <property type="entry name" value="ParB/Sulfiredoxin_sf"/>
</dbReference>
<dbReference type="Proteomes" id="UP000008206">
    <property type="component" value="Plasmid Cy782202"/>
</dbReference>
<feature type="coiled-coil region" evidence="2">
    <location>
        <begin position="23"/>
        <end position="50"/>
    </location>
</feature>
<dbReference type="Gene3D" id="3.90.1530.10">
    <property type="entry name" value="Conserved hypothetical protein from pyrococcus furiosus pfu- 392566-001, ParB domain"/>
    <property type="match status" value="1"/>
</dbReference>
<evidence type="ECO:0000313" key="4">
    <source>
        <dbReference type="EMBL" id="ADN18249.1"/>
    </source>
</evidence>
<dbReference type="GO" id="GO:0003677">
    <property type="term" value="F:DNA binding"/>
    <property type="evidence" value="ECO:0007669"/>
    <property type="project" value="InterPro"/>
</dbReference>
<name>E0UMR9_GLOV7</name>
<geneLocation type="plasmid" evidence="4 5">
    <name>Cy782202</name>
</geneLocation>
<dbReference type="GO" id="GO:0005694">
    <property type="term" value="C:chromosome"/>
    <property type="evidence" value="ECO:0007669"/>
    <property type="project" value="TreeGrafter"/>
</dbReference>
<organism evidence="4 5">
    <name type="scientific">Gloeothece verrucosa (strain PCC 7822)</name>
    <name type="common">Cyanothece sp. (strain PCC 7822)</name>
    <dbReference type="NCBI Taxonomy" id="497965"/>
    <lineage>
        <taxon>Bacteria</taxon>
        <taxon>Bacillati</taxon>
        <taxon>Cyanobacteriota</taxon>
        <taxon>Cyanophyceae</taxon>
        <taxon>Oscillatoriophycideae</taxon>
        <taxon>Chroococcales</taxon>
        <taxon>Aphanothecaceae</taxon>
        <taxon>Gloeothece</taxon>
        <taxon>Gloeothece verrucosa</taxon>
    </lineage>
</organism>